<accession>A0ABZ3CXE3</accession>
<protein>
    <submittedName>
        <fullName evidence="2">Uncharacterized protein</fullName>
    </submittedName>
</protein>
<evidence type="ECO:0000256" key="1">
    <source>
        <dbReference type="SAM" id="Coils"/>
    </source>
</evidence>
<gene>
    <name evidence="2" type="ORF">AAGT95_07530</name>
</gene>
<dbReference type="Proteomes" id="UP001453229">
    <property type="component" value="Chromosome"/>
</dbReference>
<evidence type="ECO:0000313" key="3">
    <source>
        <dbReference type="Proteomes" id="UP001453229"/>
    </source>
</evidence>
<sequence>MTAIRQRIDEYSLKLEQLSLASEDLLQAAALFKAVEAMIEKDPFDPAAKRVAQAGRQIAERRSDYFEDEANALEAEIEQLEAQEEEKSCE</sequence>
<dbReference type="EMBL" id="CP151919">
    <property type="protein sequence ID" value="XAD55824.1"/>
    <property type="molecule type" value="Genomic_DNA"/>
</dbReference>
<proteinExistence type="predicted"/>
<feature type="coiled-coil region" evidence="1">
    <location>
        <begin position="1"/>
        <end position="28"/>
    </location>
</feature>
<name>A0ABZ3CXE3_9GAMM</name>
<dbReference type="RefSeq" id="WP_342596076.1">
    <property type="nucleotide sequence ID" value="NZ_CP151919.1"/>
</dbReference>
<keyword evidence="1" id="KW-0175">Coiled coil</keyword>
<organism evidence="2 3">
    <name type="scientific">Salinicola lusitanus</name>
    <dbReference type="NCBI Taxonomy" id="1949085"/>
    <lineage>
        <taxon>Bacteria</taxon>
        <taxon>Pseudomonadati</taxon>
        <taxon>Pseudomonadota</taxon>
        <taxon>Gammaproteobacteria</taxon>
        <taxon>Oceanospirillales</taxon>
        <taxon>Halomonadaceae</taxon>
        <taxon>Salinicola</taxon>
    </lineage>
</organism>
<evidence type="ECO:0000313" key="2">
    <source>
        <dbReference type="EMBL" id="XAD55824.1"/>
    </source>
</evidence>
<keyword evidence="3" id="KW-1185">Reference proteome</keyword>
<feature type="coiled-coil region" evidence="1">
    <location>
        <begin position="56"/>
        <end position="90"/>
    </location>
</feature>
<reference evidence="2 3" key="1">
    <citation type="submission" date="2024-04" db="EMBL/GenBank/DDBJ databases">
        <title>Salinicola lusitanus LLJ914,a marine bacterium isolated from the Okinawa Trough.</title>
        <authorList>
            <person name="Li J."/>
        </authorList>
    </citation>
    <scope>NUCLEOTIDE SEQUENCE [LARGE SCALE GENOMIC DNA]</scope>
    <source>
        <strain evidence="2 3">LLJ914</strain>
    </source>
</reference>